<evidence type="ECO:0000313" key="2">
    <source>
        <dbReference type="Proteomes" id="UP000076858"/>
    </source>
</evidence>
<gene>
    <name evidence="1" type="ORF">APZ42_015326</name>
</gene>
<proteinExistence type="predicted"/>
<reference evidence="1 2" key="1">
    <citation type="submission" date="2016-03" db="EMBL/GenBank/DDBJ databases">
        <title>EvidentialGene: Evidence-directed Construction of Genes on Genomes.</title>
        <authorList>
            <person name="Gilbert D.G."/>
            <person name="Choi J.-H."/>
            <person name="Mockaitis K."/>
            <person name="Colbourne J."/>
            <person name="Pfrender M."/>
        </authorList>
    </citation>
    <scope>NUCLEOTIDE SEQUENCE [LARGE SCALE GENOMIC DNA]</scope>
    <source>
        <strain evidence="1 2">Xinb3</strain>
        <tissue evidence="1">Complete organism</tissue>
    </source>
</reference>
<protein>
    <submittedName>
        <fullName evidence="1">Uncharacterized protein</fullName>
    </submittedName>
</protein>
<accession>A0A162PDG4</accession>
<sequence length="61" mass="7359">MCQMRLAGYSKYLHWTATLFYYTWNYYACGYKDLYGGLCWTYRVIVEIVHSESLRTLTIKL</sequence>
<dbReference type="AlphaFoldDB" id="A0A162PDG4"/>
<comment type="caution">
    <text evidence="1">The sequence shown here is derived from an EMBL/GenBank/DDBJ whole genome shotgun (WGS) entry which is preliminary data.</text>
</comment>
<name>A0A162PDG4_9CRUS</name>
<organism evidence="1 2">
    <name type="scientific">Daphnia magna</name>
    <dbReference type="NCBI Taxonomy" id="35525"/>
    <lineage>
        <taxon>Eukaryota</taxon>
        <taxon>Metazoa</taxon>
        <taxon>Ecdysozoa</taxon>
        <taxon>Arthropoda</taxon>
        <taxon>Crustacea</taxon>
        <taxon>Branchiopoda</taxon>
        <taxon>Diplostraca</taxon>
        <taxon>Cladocera</taxon>
        <taxon>Anomopoda</taxon>
        <taxon>Daphniidae</taxon>
        <taxon>Daphnia</taxon>
    </lineage>
</organism>
<keyword evidence="2" id="KW-1185">Reference proteome</keyword>
<dbReference type="Proteomes" id="UP000076858">
    <property type="component" value="Unassembled WGS sequence"/>
</dbReference>
<dbReference type="EMBL" id="LRGB01000512">
    <property type="protein sequence ID" value="KZS18756.1"/>
    <property type="molecule type" value="Genomic_DNA"/>
</dbReference>
<evidence type="ECO:0000313" key="1">
    <source>
        <dbReference type="EMBL" id="KZS18756.1"/>
    </source>
</evidence>